<comment type="caution">
    <text evidence="1">The sequence shown here is derived from an EMBL/GenBank/DDBJ whole genome shotgun (WGS) entry which is preliminary data.</text>
</comment>
<proteinExistence type="predicted"/>
<accession>A0ACC1XV91</accession>
<dbReference type="Proteomes" id="UP001164539">
    <property type="component" value="Chromosome 7"/>
</dbReference>
<dbReference type="EMBL" id="CM051400">
    <property type="protein sequence ID" value="KAJ4714827.1"/>
    <property type="molecule type" value="Genomic_DNA"/>
</dbReference>
<protein>
    <submittedName>
        <fullName evidence="1">Uncharacterized protein</fullName>
    </submittedName>
</protein>
<reference evidence="1 2" key="1">
    <citation type="journal article" date="2023" name="Science">
        <title>Complex scaffold remodeling in plant triterpene biosynthesis.</title>
        <authorList>
            <person name="De La Pena R."/>
            <person name="Hodgson H."/>
            <person name="Liu J.C."/>
            <person name="Stephenson M.J."/>
            <person name="Martin A.C."/>
            <person name="Owen C."/>
            <person name="Harkess A."/>
            <person name="Leebens-Mack J."/>
            <person name="Jimenez L.E."/>
            <person name="Osbourn A."/>
            <person name="Sattely E.S."/>
        </authorList>
    </citation>
    <scope>NUCLEOTIDE SEQUENCE [LARGE SCALE GENOMIC DNA]</scope>
    <source>
        <strain evidence="2">cv. JPN11</strain>
        <tissue evidence="1">Leaf</tissue>
    </source>
</reference>
<evidence type="ECO:0000313" key="2">
    <source>
        <dbReference type="Proteomes" id="UP001164539"/>
    </source>
</evidence>
<sequence>MKYPRKTINGPMRRSQEGLDFREWTPVKGQNGKINIERYQSTSRSVRQNRHYCSVEKRERKKERKKESK</sequence>
<keyword evidence="2" id="KW-1185">Reference proteome</keyword>
<organism evidence="1 2">
    <name type="scientific">Melia azedarach</name>
    <name type="common">Chinaberry tree</name>
    <dbReference type="NCBI Taxonomy" id="155640"/>
    <lineage>
        <taxon>Eukaryota</taxon>
        <taxon>Viridiplantae</taxon>
        <taxon>Streptophyta</taxon>
        <taxon>Embryophyta</taxon>
        <taxon>Tracheophyta</taxon>
        <taxon>Spermatophyta</taxon>
        <taxon>Magnoliopsida</taxon>
        <taxon>eudicotyledons</taxon>
        <taxon>Gunneridae</taxon>
        <taxon>Pentapetalae</taxon>
        <taxon>rosids</taxon>
        <taxon>malvids</taxon>
        <taxon>Sapindales</taxon>
        <taxon>Meliaceae</taxon>
        <taxon>Melia</taxon>
    </lineage>
</organism>
<name>A0ACC1XV91_MELAZ</name>
<gene>
    <name evidence="1" type="ORF">OWV82_013256</name>
</gene>
<evidence type="ECO:0000313" key="1">
    <source>
        <dbReference type="EMBL" id="KAJ4714827.1"/>
    </source>
</evidence>